<feature type="region of interest" description="Disordered" evidence="1">
    <location>
        <begin position="102"/>
        <end position="121"/>
    </location>
</feature>
<dbReference type="STRING" id="4540.A0A3L6QN72"/>
<keyword evidence="4" id="KW-1185">Reference proteome</keyword>
<feature type="region of interest" description="Disordered" evidence="1">
    <location>
        <begin position="1"/>
        <end position="40"/>
    </location>
</feature>
<dbReference type="EMBL" id="PQIB02000012">
    <property type="protein sequence ID" value="RLM80906.1"/>
    <property type="molecule type" value="Genomic_DNA"/>
</dbReference>
<dbReference type="AlphaFoldDB" id="A0A3L6QN72"/>
<accession>A0A3L6QN72</accession>
<proteinExistence type="predicted"/>
<dbReference type="InterPro" id="IPR018451">
    <property type="entry name" value="NAF/FISL_domain"/>
</dbReference>
<organism evidence="3 4">
    <name type="scientific">Panicum miliaceum</name>
    <name type="common">Proso millet</name>
    <name type="synonym">Broomcorn millet</name>
    <dbReference type="NCBI Taxonomy" id="4540"/>
    <lineage>
        <taxon>Eukaryota</taxon>
        <taxon>Viridiplantae</taxon>
        <taxon>Streptophyta</taxon>
        <taxon>Embryophyta</taxon>
        <taxon>Tracheophyta</taxon>
        <taxon>Spermatophyta</taxon>
        <taxon>Magnoliopsida</taxon>
        <taxon>Liliopsida</taxon>
        <taxon>Poales</taxon>
        <taxon>Poaceae</taxon>
        <taxon>PACMAD clade</taxon>
        <taxon>Panicoideae</taxon>
        <taxon>Panicodae</taxon>
        <taxon>Paniceae</taxon>
        <taxon>Panicinae</taxon>
        <taxon>Panicum</taxon>
        <taxon>Panicum sect. Panicum</taxon>
    </lineage>
</organism>
<feature type="compositionally biased region" description="Basic and acidic residues" evidence="1">
    <location>
        <begin position="108"/>
        <end position="121"/>
    </location>
</feature>
<reference evidence="4" key="1">
    <citation type="journal article" date="2019" name="Nat. Commun.">
        <title>The genome of broomcorn millet.</title>
        <authorList>
            <person name="Zou C."/>
            <person name="Miki D."/>
            <person name="Li D."/>
            <person name="Tang Q."/>
            <person name="Xiao L."/>
            <person name="Rajput S."/>
            <person name="Deng P."/>
            <person name="Jia W."/>
            <person name="Huang R."/>
            <person name="Zhang M."/>
            <person name="Sun Y."/>
            <person name="Hu J."/>
            <person name="Fu X."/>
            <person name="Schnable P.S."/>
            <person name="Li F."/>
            <person name="Zhang H."/>
            <person name="Feng B."/>
            <person name="Zhu X."/>
            <person name="Liu R."/>
            <person name="Schnable J.C."/>
            <person name="Zhu J.-K."/>
            <person name="Zhang H."/>
        </authorList>
    </citation>
    <scope>NUCLEOTIDE SEQUENCE [LARGE SCALE GENOMIC DNA]</scope>
</reference>
<evidence type="ECO:0000313" key="3">
    <source>
        <dbReference type="EMBL" id="RLM80906.1"/>
    </source>
</evidence>
<dbReference type="Proteomes" id="UP000275267">
    <property type="component" value="Unassembled WGS sequence"/>
</dbReference>
<feature type="compositionally biased region" description="Acidic residues" evidence="1">
    <location>
        <begin position="159"/>
        <end position="171"/>
    </location>
</feature>
<dbReference type="GO" id="GO:0016301">
    <property type="term" value="F:kinase activity"/>
    <property type="evidence" value="ECO:0007669"/>
    <property type="project" value="UniProtKB-KW"/>
</dbReference>
<feature type="region of interest" description="Disordered" evidence="1">
    <location>
        <begin position="154"/>
        <end position="176"/>
    </location>
</feature>
<keyword evidence="3" id="KW-0808">Transferase</keyword>
<dbReference type="PROSITE" id="PS50816">
    <property type="entry name" value="NAF"/>
    <property type="match status" value="1"/>
</dbReference>
<feature type="domain" description="NAF" evidence="2">
    <location>
        <begin position="191"/>
        <end position="215"/>
    </location>
</feature>
<gene>
    <name evidence="3" type="ORF">C2845_PM12G04530</name>
</gene>
<dbReference type="GO" id="GO:0007165">
    <property type="term" value="P:signal transduction"/>
    <property type="evidence" value="ECO:0007669"/>
    <property type="project" value="InterPro"/>
</dbReference>
<evidence type="ECO:0000259" key="2">
    <source>
        <dbReference type="PROSITE" id="PS50816"/>
    </source>
</evidence>
<keyword evidence="3" id="KW-0418">Kinase</keyword>
<name>A0A3L6QN72_PANMI</name>
<evidence type="ECO:0000256" key="1">
    <source>
        <dbReference type="SAM" id="MobiDB-lite"/>
    </source>
</evidence>
<sequence length="219" mass="23616">MAMAETASPAGTGGGRRRPGYPRIGLHTLERRPLPQPRDASRVCCSTASRASALTRVHRSSPADSTSKAGRIFAECRSQQQKAAPERKAQPATIQSVILKSGLAGGERAPERGDDAQAHEGYVDREANLGRIGLQGAKISDIFDDKWFHGDNNPSRIDDDIDGSSDLEEVSTDGKSSRISEVREAAELNPEGERFISAFQLIATCCDLDLSGLFQEQAH</sequence>
<protein>
    <submittedName>
        <fullName evidence="3">CBL-interacting serine/threonine-protein kinase 21 isoform X2</fullName>
    </submittedName>
</protein>
<comment type="caution">
    <text evidence="3">The sequence shown here is derived from an EMBL/GenBank/DDBJ whole genome shotgun (WGS) entry which is preliminary data.</text>
</comment>
<evidence type="ECO:0000313" key="4">
    <source>
        <dbReference type="Proteomes" id="UP000275267"/>
    </source>
</evidence>